<dbReference type="InterPro" id="IPR011467">
    <property type="entry name" value="DUF1573"/>
</dbReference>
<evidence type="ECO:0000313" key="2">
    <source>
        <dbReference type="Proteomes" id="UP001416858"/>
    </source>
</evidence>
<dbReference type="RefSeq" id="WP_345682589.1">
    <property type="nucleotide sequence ID" value="NZ_BAABRO010000002.1"/>
</dbReference>
<dbReference type="EMBL" id="BAABRO010000002">
    <property type="protein sequence ID" value="GAA5505555.1"/>
    <property type="molecule type" value="Genomic_DNA"/>
</dbReference>
<comment type="caution">
    <text evidence="1">The sequence shown here is derived from an EMBL/GenBank/DDBJ whole genome shotgun (WGS) entry which is preliminary data.</text>
</comment>
<evidence type="ECO:0000313" key="1">
    <source>
        <dbReference type="EMBL" id="GAA5505555.1"/>
    </source>
</evidence>
<accession>A0ABP9VLS7</accession>
<dbReference type="Proteomes" id="UP001416858">
    <property type="component" value="Unassembled WGS sequence"/>
</dbReference>
<dbReference type="Pfam" id="PF07610">
    <property type="entry name" value="DUF1573"/>
    <property type="match status" value="1"/>
</dbReference>
<evidence type="ECO:0008006" key="3">
    <source>
        <dbReference type="Google" id="ProtNLM"/>
    </source>
</evidence>
<sequence length="342" mass="37565">MFPHLQRISRKAIVLAAISSCVFTISTLPCRSAQSQDWSEKVFPVKAHDFGTVAVAAKTEFRFPVHNPYSQPLHIQSVRASCGCTTPIIESQYVQPGETGAILARFNTGTFRGKRGATLTVVVDQPFYAETRLVVDGYIRSDMVFHPGEISFGRTTQGETSSKTTKILYAGRSDWQVTDVVSNKPWLLPSFQQLTRGSGRVDYEISVTIQEDAPQGFFQDELTVITNDRSMPRVPLRVSGQVESLLSISPQSIALGSVKPGQTVSKRLVIRSQEPVLIDSIECEGWDVKFDRPTAESTTFLLDVSFTPTEATGSDRKPVVISTSGTKSIQAKALLTADVRSE</sequence>
<organism evidence="1 2">
    <name type="scientific">Novipirellula caenicola</name>
    <dbReference type="NCBI Taxonomy" id="1536901"/>
    <lineage>
        <taxon>Bacteria</taxon>
        <taxon>Pseudomonadati</taxon>
        <taxon>Planctomycetota</taxon>
        <taxon>Planctomycetia</taxon>
        <taxon>Pirellulales</taxon>
        <taxon>Pirellulaceae</taxon>
        <taxon>Novipirellula</taxon>
    </lineage>
</organism>
<name>A0ABP9VLS7_9BACT</name>
<dbReference type="PANTHER" id="PTHR37833">
    <property type="entry name" value="LIPOPROTEIN-RELATED"/>
    <property type="match status" value="1"/>
</dbReference>
<keyword evidence="2" id="KW-1185">Reference proteome</keyword>
<dbReference type="Gene3D" id="2.60.40.10">
    <property type="entry name" value="Immunoglobulins"/>
    <property type="match status" value="2"/>
</dbReference>
<reference evidence="1 2" key="1">
    <citation type="submission" date="2024-02" db="EMBL/GenBank/DDBJ databases">
        <title>Rhodopirellula caenicola NBRC 110016.</title>
        <authorList>
            <person name="Ichikawa N."/>
            <person name="Katano-Makiyama Y."/>
            <person name="Hidaka K."/>
        </authorList>
    </citation>
    <scope>NUCLEOTIDE SEQUENCE [LARGE SCALE GENOMIC DNA]</scope>
    <source>
        <strain evidence="1 2">NBRC 110016</strain>
    </source>
</reference>
<dbReference type="InterPro" id="IPR013783">
    <property type="entry name" value="Ig-like_fold"/>
</dbReference>
<protein>
    <recommendedName>
        <fullName evidence="3">DUF1573 domain-containing protein</fullName>
    </recommendedName>
</protein>
<dbReference type="PANTHER" id="PTHR37833:SF1">
    <property type="entry name" value="SIGNAL PEPTIDE PROTEIN"/>
    <property type="match status" value="1"/>
</dbReference>
<gene>
    <name evidence="1" type="ORF">Rcae01_01000</name>
</gene>
<proteinExistence type="predicted"/>